<proteinExistence type="predicted"/>
<dbReference type="AlphaFoldDB" id="A0A5S6Q563"/>
<dbReference type="InterPro" id="IPR008962">
    <property type="entry name" value="PapD-like_sf"/>
</dbReference>
<feature type="compositionally biased region" description="Basic and acidic residues" evidence="1">
    <location>
        <begin position="132"/>
        <end position="145"/>
    </location>
</feature>
<feature type="region of interest" description="Disordered" evidence="1">
    <location>
        <begin position="186"/>
        <end position="254"/>
    </location>
</feature>
<dbReference type="InterPro" id="IPR013783">
    <property type="entry name" value="Ig-like_fold"/>
</dbReference>
<name>A0A5S6Q563_TRIMR</name>
<dbReference type="Proteomes" id="UP000046395">
    <property type="component" value="Unassembled WGS sequence"/>
</dbReference>
<dbReference type="WBParaSite" id="TMUE_0000002396.1">
    <property type="protein sequence ID" value="TMUE_0000002396.1"/>
    <property type="gene ID" value="WBGene00298238"/>
</dbReference>
<evidence type="ECO:0000313" key="2">
    <source>
        <dbReference type="Proteomes" id="UP000046395"/>
    </source>
</evidence>
<protein>
    <submittedName>
        <fullName evidence="3">Uncharacterized protein</fullName>
    </submittedName>
</protein>
<reference evidence="3" key="1">
    <citation type="submission" date="2019-12" db="UniProtKB">
        <authorList>
            <consortium name="WormBaseParasite"/>
        </authorList>
    </citation>
    <scope>IDENTIFICATION</scope>
</reference>
<organism evidence="2 3">
    <name type="scientific">Trichuris muris</name>
    <name type="common">Mouse whipworm</name>
    <dbReference type="NCBI Taxonomy" id="70415"/>
    <lineage>
        <taxon>Eukaryota</taxon>
        <taxon>Metazoa</taxon>
        <taxon>Ecdysozoa</taxon>
        <taxon>Nematoda</taxon>
        <taxon>Enoplea</taxon>
        <taxon>Dorylaimia</taxon>
        <taxon>Trichinellida</taxon>
        <taxon>Trichuridae</taxon>
        <taxon>Trichuris</taxon>
    </lineage>
</organism>
<evidence type="ECO:0000313" key="3">
    <source>
        <dbReference type="WBParaSite" id="TMUE_0000002396.1"/>
    </source>
</evidence>
<feature type="region of interest" description="Disordered" evidence="1">
    <location>
        <begin position="105"/>
        <end position="169"/>
    </location>
</feature>
<sequence>MGYLTVEPTELLFYSPCRWRQTKKLSLTNSGGANVAVKVKTTNDQVGCQRHPLLRESRIDQNGEDRLHAERQEDTGGQSLQTFWESERNWHKVQVILMFKPVPSRLKCPRKGAPKTTGDDKAKRAQSGKGKHTVEKTQEDRAERMHKGHTKLRKRKPEKKRRRRNEESPLRLAEIRRVFEEMKKTVVEEEENRKQESAKIEIIDDHLPDYQPADTAADEGRLKKTGEGTCGRQQDDPGNKRKERTNSKVPRKGH</sequence>
<feature type="compositionally biased region" description="Basic and acidic residues" evidence="1">
    <location>
        <begin position="186"/>
        <end position="208"/>
    </location>
</feature>
<accession>A0A5S6Q563</accession>
<feature type="region of interest" description="Disordered" evidence="1">
    <location>
        <begin position="58"/>
        <end position="78"/>
    </location>
</feature>
<feature type="compositionally biased region" description="Basic residues" evidence="1">
    <location>
        <begin position="146"/>
        <end position="163"/>
    </location>
</feature>
<dbReference type="SUPFAM" id="SSF49354">
    <property type="entry name" value="PapD-like"/>
    <property type="match status" value="1"/>
</dbReference>
<evidence type="ECO:0000256" key="1">
    <source>
        <dbReference type="SAM" id="MobiDB-lite"/>
    </source>
</evidence>
<dbReference type="Gene3D" id="2.60.40.10">
    <property type="entry name" value="Immunoglobulins"/>
    <property type="match status" value="1"/>
</dbReference>
<keyword evidence="2" id="KW-1185">Reference proteome</keyword>
<feature type="compositionally biased region" description="Basic and acidic residues" evidence="1">
    <location>
        <begin position="233"/>
        <end position="246"/>
    </location>
</feature>
<feature type="compositionally biased region" description="Basic and acidic residues" evidence="1">
    <location>
        <begin position="58"/>
        <end position="74"/>
    </location>
</feature>